<keyword evidence="7" id="KW-1185">Reference proteome</keyword>
<dbReference type="Gene3D" id="2.60.40.10">
    <property type="entry name" value="Immunoglobulins"/>
    <property type="match status" value="1"/>
</dbReference>
<keyword evidence="2" id="KW-0964">Secreted</keyword>
<gene>
    <name evidence="6" type="ORF">GHI93_05715</name>
</gene>
<dbReference type="Proteomes" id="UP000439550">
    <property type="component" value="Unassembled WGS sequence"/>
</dbReference>
<keyword evidence="4" id="KW-0812">Transmembrane</keyword>
<evidence type="ECO:0000256" key="4">
    <source>
        <dbReference type="SAM" id="Phobius"/>
    </source>
</evidence>
<evidence type="ECO:0000256" key="1">
    <source>
        <dbReference type="ARBA" id="ARBA00007257"/>
    </source>
</evidence>
<reference evidence="6 7" key="1">
    <citation type="submission" date="2019-10" db="EMBL/GenBank/DDBJ databases">
        <authorList>
            <person name="Dong K."/>
        </authorList>
    </citation>
    <scope>NUCLEOTIDE SEQUENCE [LARGE SCALE GENOMIC DNA]</scope>
    <source>
        <strain evidence="6 7">DSM 28960</strain>
    </source>
</reference>
<dbReference type="Pfam" id="PF17802">
    <property type="entry name" value="SpaA"/>
    <property type="match status" value="1"/>
</dbReference>
<dbReference type="RefSeq" id="WP_170272398.1">
    <property type="nucleotide sequence ID" value="NZ_WITJ01000007.1"/>
</dbReference>
<keyword evidence="3" id="KW-0732">Signal</keyword>
<dbReference type="EMBL" id="WITJ01000007">
    <property type="protein sequence ID" value="MQW39436.1"/>
    <property type="molecule type" value="Genomic_DNA"/>
</dbReference>
<name>A0A7X1Z9V8_9LACT</name>
<organism evidence="6 7">
    <name type="scientific">Lactococcus hircilactis</name>
    <dbReference type="NCBI Taxonomy" id="1494462"/>
    <lineage>
        <taxon>Bacteria</taxon>
        <taxon>Bacillati</taxon>
        <taxon>Bacillota</taxon>
        <taxon>Bacilli</taxon>
        <taxon>Lactobacillales</taxon>
        <taxon>Streptococcaceae</taxon>
        <taxon>Lactococcus</taxon>
    </lineage>
</organism>
<dbReference type="InterPro" id="IPR013783">
    <property type="entry name" value="Ig-like_fold"/>
</dbReference>
<accession>A0A7X1Z9V8</accession>
<evidence type="ECO:0000313" key="6">
    <source>
        <dbReference type="EMBL" id="MQW39436.1"/>
    </source>
</evidence>
<proteinExistence type="inferred from homology"/>
<dbReference type="InterPro" id="IPR041033">
    <property type="entry name" value="SpaA_PFL_dom_1"/>
</dbReference>
<keyword evidence="4" id="KW-0472">Membrane</keyword>
<comment type="caution">
    <text evidence="6">The sequence shown here is derived from an EMBL/GenBank/DDBJ whole genome shotgun (WGS) entry which is preliminary data.</text>
</comment>
<evidence type="ECO:0000259" key="5">
    <source>
        <dbReference type="Pfam" id="PF17802"/>
    </source>
</evidence>
<feature type="non-terminal residue" evidence="6">
    <location>
        <position position="1"/>
    </location>
</feature>
<evidence type="ECO:0000256" key="3">
    <source>
        <dbReference type="ARBA" id="ARBA00022729"/>
    </source>
</evidence>
<dbReference type="PANTHER" id="PTHR36108:SF13">
    <property type="entry name" value="COLOSSIN-B-RELATED"/>
    <property type="match status" value="1"/>
</dbReference>
<dbReference type="SUPFAM" id="SSF49478">
    <property type="entry name" value="Cna protein B-type domain"/>
    <property type="match status" value="1"/>
</dbReference>
<evidence type="ECO:0000313" key="7">
    <source>
        <dbReference type="Proteomes" id="UP000439550"/>
    </source>
</evidence>
<dbReference type="PANTHER" id="PTHR36108">
    <property type="entry name" value="COLOSSIN-B-RELATED"/>
    <property type="match status" value="1"/>
</dbReference>
<feature type="domain" description="SpaA-like prealbumin fold" evidence="5">
    <location>
        <begin position="91"/>
        <end position="162"/>
    </location>
</feature>
<sequence length="212" mass="22546">PINSKSAQNSPYNTATSTYGTDSDLDTLQSLSGLSDSTQLNYLTNDTYHMQYANLGVVQGEIYLLKFKLGTTVDTNNDGSPDIDSNYHLTQGTALKGASFNLLDSSGALVQSLTTDAYGQIHFTNVAPGTYSLVETKAPAGYELLKAPISVTVDMSKNNGTTVVYAADAPMTVLPFTGANGPMGIFLIIASTLLVAAMGLVISYYYRPKRQG</sequence>
<protein>
    <recommendedName>
        <fullName evidence="5">SpaA-like prealbumin fold domain-containing protein</fullName>
    </recommendedName>
</protein>
<evidence type="ECO:0000256" key="2">
    <source>
        <dbReference type="ARBA" id="ARBA00022525"/>
    </source>
</evidence>
<dbReference type="AlphaFoldDB" id="A0A7X1Z9V8"/>
<keyword evidence="4" id="KW-1133">Transmembrane helix</keyword>
<comment type="similarity">
    <text evidence="1">Belongs to the serine-aspartate repeat-containing protein (SDr) family.</text>
</comment>
<feature type="transmembrane region" description="Helical" evidence="4">
    <location>
        <begin position="183"/>
        <end position="206"/>
    </location>
</feature>